<dbReference type="OrthoDB" id="5643411at2"/>
<dbReference type="RefSeq" id="WP_068718599.1">
    <property type="nucleotide sequence ID" value="NZ_LWDV01000009.1"/>
</dbReference>
<dbReference type="Proteomes" id="UP000093514">
    <property type="component" value="Unassembled WGS sequence"/>
</dbReference>
<evidence type="ECO:0000313" key="4">
    <source>
        <dbReference type="EMBL" id="OCL26604.1"/>
    </source>
</evidence>
<dbReference type="SUPFAM" id="SSF81301">
    <property type="entry name" value="Nucleotidyltransferase"/>
    <property type="match status" value="1"/>
</dbReference>
<sequence>MGEVKPYTSYPGVNKLLDKFVSNVNNILKQQLVSIYILGSLAVGDFNLNSSDIDFLVITETNLKKEIITYLRNMHYELVSNNPIWGDRLEGSYISKDKLKEFQPPENPRPYIHKGQLKLLRYGNEWIIEKYVLKKHGMILKGEDLRSEIKYIKQNDLKRVTLKILYNWWKPMINNKSKLYDDEYQAYAVLSMCRVIYTLHHGTVVSKPKAARWVKKELSEKWDSLINDALMWSKDMKFNRIDEIVKFIKYTIQYSQQFNNLLED</sequence>
<accession>A0A1C0A8R0</accession>
<dbReference type="Pfam" id="PF01909">
    <property type="entry name" value="NTP_transf_2"/>
    <property type="match status" value="1"/>
</dbReference>
<dbReference type="EMBL" id="LWDV01000009">
    <property type="protein sequence ID" value="OCL26604.1"/>
    <property type="molecule type" value="Genomic_DNA"/>
</dbReference>
<name>A0A1C0A8R0_9FIRM</name>
<dbReference type="Gene3D" id="3.30.460.10">
    <property type="entry name" value="Beta Polymerase, domain 2"/>
    <property type="match status" value="1"/>
</dbReference>
<organism evidence="4 5">
    <name type="scientific">Orenia metallireducens</name>
    <dbReference type="NCBI Taxonomy" id="1413210"/>
    <lineage>
        <taxon>Bacteria</taxon>
        <taxon>Bacillati</taxon>
        <taxon>Bacillota</taxon>
        <taxon>Clostridia</taxon>
        <taxon>Halanaerobiales</taxon>
        <taxon>Halobacteroidaceae</taxon>
        <taxon>Orenia</taxon>
    </lineage>
</organism>
<evidence type="ECO:0000256" key="1">
    <source>
        <dbReference type="ARBA" id="ARBA00022679"/>
    </source>
</evidence>
<evidence type="ECO:0008006" key="6">
    <source>
        <dbReference type="Google" id="ProtNLM"/>
    </source>
</evidence>
<evidence type="ECO:0000259" key="2">
    <source>
        <dbReference type="Pfam" id="PF01909"/>
    </source>
</evidence>
<dbReference type="InterPro" id="IPR025184">
    <property type="entry name" value="AadA_C"/>
</dbReference>
<protein>
    <recommendedName>
        <fullName evidence="6">Adenylyltransferase AadA C-terminal domain-containing protein</fullName>
    </recommendedName>
</protein>
<dbReference type="GO" id="GO:0016779">
    <property type="term" value="F:nucleotidyltransferase activity"/>
    <property type="evidence" value="ECO:0007669"/>
    <property type="project" value="InterPro"/>
</dbReference>
<feature type="domain" description="Adenylyltransferase AadA C-terminal" evidence="3">
    <location>
        <begin position="184"/>
        <end position="242"/>
    </location>
</feature>
<dbReference type="AlphaFoldDB" id="A0A1C0A8R0"/>
<feature type="domain" description="Polymerase nucleotidyl transferase" evidence="2">
    <location>
        <begin position="23"/>
        <end position="69"/>
    </location>
</feature>
<keyword evidence="5" id="KW-1185">Reference proteome</keyword>
<keyword evidence="1" id="KW-0808">Transferase</keyword>
<dbReference type="InterPro" id="IPR043519">
    <property type="entry name" value="NT_sf"/>
</dbReference>
<comment type="caution">
    <text evidence="4">The sequence shown here is derived from an EMBL/GenBank/DDBJ whole genome shotgun (WGS) entry which is preliminary data.</text>
</comment>
<evidence type="ECO:0000313" key="5">
    <source>
        <dbReference type="Proteomes" id="UP000093514"/>
    </source>
</evidence>
<evidence type="ECO:0000259" key="3">
    <source>
        <dbReference type="Pfam" id="PF13427"/>
    </source>
</evidence>
<dbReference type="Pfam" id="PF13427">
    <property type="entry name" value="AadA_C"/>
    <property type="match status" value="1"/>
</dbReference>
<gene>
    <name evidence="4" type="ORF">U472_11510</name>
</gene>
<reference evidence="5" key="1">
    <citation type="submission" date="2016-07" db="EMBL/GenBank/DDBJ databases">
        <authorList>
            <person name="Florea S."/>
            <person name="Webb J.S."/>
            <person name="Jaromczyk J."/>
            <person name="Schardl C.L."/>
        </authorList>
    </citation>
    <scope>NUCLEOTIDE SEQUENCE [LARGE SCALE GENOMIC DNA]</scope>
    <source>
        <strain evidence="5">Z6</strain>
    </source>
</reference>
<dbReference type="CDD" id="cd05403">
    <property type="entry name" value="NT_KNTase_like"/>
    <property type="match status" value="1"/>
</dbReference>
<reference evidence="4 5" key="2">
    <citation type="submission" date="2016-08" db="EMBL/GenBank/DDBJ databases">
        <title>Orenia metallireducens sp. nov. strain Z6, a Novel Metal-reducing Firmicute from the Deep Subsurface.</title>
        <authorList>
            <person name="Maxim B.I."/>
            <person name="Kenneth K."/>
            <person name="Flynn T.M."/>
            <person name="Oloughlin E.J."/>
            <person name="Locke R.A."/>
            <person name="Weber J.R."/>
            <person name="Egan S.M."/>
            <person name="Mackie R.I."/>
            <person name="Cann I.K."/>
        </authorList>
    </citation>
    <scope>NUCLEOTIDE SEQUENCE [LARGE SCALE GENOMIC DNA]</scope>
    <source>
        <strain evidence="4 5">Z6</strain>
    </source>
</reference>
<dbReference type="InterPro" id="IPR002934">
    <property type="entry name" value="Polymerase_NTP_transf_dom"/>
</dbReference>
<proteinExistence type="predicted"/>